<dbReference type="AlphaFoldDB" id="Q88PQ1"/>
<keyword evidence="3" id="KW-1185">Reference proteome</keyword>
<dbReference type="InterPro" id="IPR012347">
    <property type="entry name" value="Ferritin-like"/>
</dbReference>
<dbReference type="Gene3D" id="1.20.1260.10">
    <property type="match status" value="1"/>
</dbReference>
<evidence type="ECO:0000313" key="3">
    <source>
        <dbReference type="Proteomes" id="UP000000556"/>
    </source>
</evidence>
<dbReference type="PATRIC" id="fig|160488.4.peg.854"/>
<dbReference type="HOGENOM" id="CLU_114531_0_0_6"/>
<dbReference type="Pfam" id="PF09537">
    <property type="entry name" value="DUF2383"/>
    <property type="match status" value="1"/>
</dbReference>
<accession>Q88PQ1</accession>
<dbReference type="BioCyc" id="PPUT160488:G1G01-871-MONOMER"/>
<dbReference type="InterPro" id="IPR011971">
    <property type="entry name" value="CHP02284"/>
</dbReference>
<dbReference type="PaxDb" id="160488-PP_0797"/>
<name>Q88PQ1_PSEPK</name>
<dbReference type="EMBL" id="AE015451">
    <property type="protein sequence ID" value="AAN66422.1"/>
    <property type="molecule type" value="Genomic_DNA"/>
</dbReference>
<evidence type="ECO:0000313" key="2">
    <source>
        <dbReference type="EMBL" id="AAN66422.1"/>
    </source>
</evidence>
<evidence type="ECO:0000259" key="1">
    <source>
        <dbReference type="Pfam" id="PF09537"/>
    </source>
</evidence>
<dbReference type="InterPro" id="IPR016920">
    <property type="entry name" value="UCP029477"/>
</dbReference>
<feature type="domain" description="DUF2383" evidence="1">
    <location>
        <begin position="28"/>
        <end position="137"/>
    </location>
</feature>
<organism evidence="2 3">
    <name type="scientific">Pseudomonas putida (strain ATCC 47054 / DSM 6125 / CFBP 8728 / NCIMB 11950 / KT2440)</name>
    <dbReference type="NCBI Taxonomy" id="160488"/>
    <lineage>
        <taxon>Bacteria</taxon>
        <taxon>Pseudomonadati</taxon>
        <taxon>Pseudomonadota</taxon>
        <taxon>Gammaproteobacteria</taxon>
        <taxon>Pseudomonadales</taxon>
        <taxon>Pseudomonadaceae</taxon>
        <taxon>Pseudomonas</taxon>
    </lineage>
</organism>
<dbReference type="NCBIfam" id="TIGR02284">
    <property type="entry name" value="PA2169 family four-helix-bundle protein"/>
    <property type="match status" value="1"/>
</dbReference>
<dbReference type="InterPro" id="IPR009078">
    <property type="entry name" value="Ferritin-like_SF"/>
</dbReference>
<gene>
    <name evidence="2" type="ordered locus">PP_0797</name>
</gene>
<dbReference type="PIRSF" id="PIRSF029477">
    <property type="entry name" value="UCP029477"/>
    <property type="match status" value="1"/>
</dbReference>
<dbReference type="SUPFAM" id="SSF47240">
    <property type="entry name" value="Ferritin-like"/>
    <property type="match status" value="1"/>
</dbReference>
<protein>
    <recommendedName>
        <fullName evidence="1">DUF2383 domain-containing protein</fullName>
    </recommendedName>
</protein>
<dbReference type="eggNOG" id="COG1633">
    <property type="taxonomic scope" value="Bacteria"/>
</dbReference>
<sequence>MKAWHEHCNSLVDYHLPRSSTMSNPNKDVIDVLNDLIEYSKDGEKGFKASADDVKNPELKAFFVQRAGECANAASELQSEVRRLGGDPETSTSISGDLHRGWVNLKSMVTGKDEEAVLNEVERGEDHALKAYKEAREKLVKLGRTASDMTYSLVEKQLQGVQRNHDQVKALRNAARARS</sequence>
<dbReference type="OrthoDB" id="282393at2"/>
<dbReference type="Proteomes" id="UP000000556">
    <property type="component" value="Chromosome"/>
</dbReference>
<reference evidence="2 3" key="1">
    <citation type="journal article" date="2002" name="Environ. Microbiol.">
        <title>Complete genome sequence and comparative analysis of the metabolically versatile Pseudomonas putida KT2440.</title>
        <authorList>
            <person name="Nelson K.E."/>
            <person name="Weinel C."/>
            <person name="Paulsen I.T."/>
            <person name="Dodson R.J."/>
            <person name="Hilbert H."/>
            <person name="Martins dos Santos V.A."/>
            <person name="Fouts D.E."/>
            <person name="Gill S.R."/>
            <person name="Pop M."/>
            <person name="Holmes M."/>
            <person name="Brinkac L."/>
            <person name="Beanan M."/>
            <person name="DeBoy R.T."/>
            <person name="Daugherty S."/>
            <person name="Kolonay J."/>
            <person name="Madupu R."/>
            <person name="Nelson W."/>
            <person name="White O."/>
            <person name="Peterson J."/>
            <person name="Khouri H."/>
            <person name="Hance I."/>
            <person name="Chris Lee P."/>
            <person name="Holtzapple E."/>
            <person name="Scanlan D."/>
            <person name="Tran K."/>
            <person name="Moazzez A."/>
            <person name="Utterback T."/>
            <person name="Rizzo M."/>
            <person name="Lee K."/>
            <person name="Kosack D."/>
            <person name="Moestl D."/>
            <person name="Wedler H."/>
            <person name="Lauber J."/>
            <person name="Stjepandic D."/>
            <person name="Hoheisel J."/>
            <person name="Straetz M."/>
            <person name="Heim S."/>
            <person name="Kiewitz C."/>
            <person name="Eisen J.A."/>
            <person name="Timmis K.N."/>
            <person name="Dusterhoft A."/>
            <person name="Tummler B."/>
            <person name="Fraser C.M."/>
        </authorList>
    </citation>
    <scope>NUCLEOTIDE SEQUENCE [LARGE SCALE GENOMIC DNA]</scope>
    <source>
        <strain evidence="3">ATCC 47054 / DSM 6125 / CFBP 8728 / NCIMB 11950 / KT2440</strain>
    </source>
</reference>
<dbReference type="PhylomeDB" id="Q88PQ1"/>
<dbReference type="InterPro" id="IPR019052">
    <property type="entry name" value="DUF2383"/>
</dbReference>
<reference evidence="2 3" key="2">
    <citation type="journal article" date="2016" name="Environ. Microbiol.">
        <title>The revisited genome of Pseudomonas putida KT2440 enlightens its value as a robust metabolic chassis.</title>
        <authorList>
            <person name="Belda E."/>
            <person name="van Heck R.G."/>
            <person name="Lopez-Sanchez M.J."/>
            <person name="Cruveiller S."/>
            <person name="Barbe V."/>
            <person name="Fraser C."/>
            <person name="Klenk H.P."/>
            <person name="Petersen J."/>
            <person name="Morgat A."/>
            <person name="Nikel P.I."/>
            <person name="Vallenet D."/>
            <person name="Rouy Z."/>
            <person name="Sekowska A."/>
            <person name="Martins Dos Santos V.A."/>
            <person name="de Lorenzo V."/>
            <person name="Danchin A."/>
            <person name="Medigue C."/>
        </authorList>
    </citation>
    <scope>NUCLEOTIDE SEQUENCE [LARGE SCALE GENOMIC DNA]</scope>
    <source>
        <strain evidence="3">ATCC 47054 / DSM 6125 / CFBP 8728 / NCIMB 11950 / KT2440</strain>
    </source>
</reference>
<dbReference type="STRING" id="160488.PP_0797"/>
<dbReference type="KEGG" id="ppu:PP_0797"/>
<proteinExistence type="predicted"/>